<dbReference type="Gramene" id="OE9A077306T3">
    <property type="protein sequence ID" value="OE9A077306C3"/>
    <property type="gene ID" value="OE9A077306"/>
</dbReference>
<evidence type="ECO:0000256" key="4">
    <source>
        <dbReference type="ARBA" id="ARBA00023228"/>
    </source>
</evidence>
<dbReference type="Pfam" id="PF10167">
    <property type="entry name" value="BORCS8"/>
    <property type="match status" value="1"/>
</dbReference>
<evidence type="ECO:0000256" key="3">
    <source>
        <dbReference type="ARBA" id="ARBA00023136"/>
    </source>
</evidence>
<keyword evidence="6" id="KW-1185">Reference proteome</keyword>
<evidence type="ECO:0000256" key="1">
    <source>
        <dbReference type="ARBA" id="ARBA00004656"/>
    </source>
</evidence>
<dbReference type="InterPro" id="IPR019320">
    <property type="entry name" value="BORCS8"/>
</dbReference>
<evidence type="ECO:0000313" key="6">
    <source>
        <dbReference type="Proteomes" id="UP000594638"/>
    </source>
</evidence>
<dbReference type="OrthoDB" id="19830at2759"/>
<sequence>MQRKSDLLKDGKVFVLCANKLVVDARSMFNDEEPIAFKKMYQFSEVDGFLQIAEESADMIKFVANEPSVGLHYVQQHTQNAVPNLINLKKKVFEKSHETTLHSEDLEDSITMVRSMKEFGFPIADEMSREIKKSLAIMAKKQPKKGLLNSSGLRIGRTSSWSPATWGRNAVHSNPGEERTTGYLSSVFQSAKQRAENFKWARVELKESSLPEGEKLLSIVNPTRSLVKAVDGSSSSMPEAEAKYLPLSSEVDELQEESRLYKSSSHQEFLSLSETYHEFKADQEAKLKEWLGDKGNEDLHRLEKKELHN</sequence>
<comment type="caution">
    <text evidence="5">The sequence shown here is derived from an EMBL/GenBank/DDBJ whole genome shotgun (WGS) entry which is preliminary data.</text>
</comment>
<gene>
    <name evidence="5" type="ORF">OLEA9_A077306</name>
</gene>
<accession>A0A8S0RXI5</accession>
<dbReference type="Proteomes" id="UP000594638">
    <property type="component" value="Unassembled WGS sequence"/>
</dbReference>
<keyword evidence="3" id="KW-0472">Membrane</keyword>
<dbReference type="PANTHER" id="PTHR21146:SF0">
    <property type="entry name" value="BLOC-1-RELATED COMPLEX SUBUNIT 8"/>
    <property type="match status" value="1"/>
</dbReference>
<reference evidence="5 6" key="1">
    <citation type="submission" date="2019-12" db="EMBL/GenBank/DDBJ databases">
        <authorList>
            <person name="Alioto T."/>
            <person name="Alioto T."/>
            <person name="Gomez Garrido J."/>
        </authorList>
    </citation>
    <scope>NUCLEOTIDE SEQUENCE [LARGE SCALE GENOMIC DNA]</scope>
</reference>
<dbReference type="EMBL" id="CACTIH010003759">
    <property type="protein sequence ID" value="CAA2984312.1"/>
    <property type="molecule type" value="Genomic_DNA"/>
</dbReference>
<comment type="similarity">
    <text evidence="2">Belongs to the BORCS8 family.</text>
</comment>
<comment type="subcellular location">
    <subcellularLocation>
        <location evidence="1">Lysosome membrane</location>
    </subcellularLocation>
</comment>
<organism evidence="5 6">
    <name type="scientific">Olea europaea subsp. europaea</name>
    <dbReference type="NCBI Taxonomy" id="158383"/>
    <lineage>
        <taxon>Eukaryota</taxon>
        <taxon>Viridiplantae</taxon>
        <taxon>Streptophyta</taxon>
        <taxon>Embryophyta</taxon>
        <taxon>Tracheophyta</taxon>
        <taxon>Spermatophyta</taxon>
        <taxon>Magnoliopsida</taxon>
        <taxon>eudicotyledons</taxon>
        <taxon>Gunneridae</taxon>
        <taxon>Pentapetalae</taxon>
        <taxon>asterids</taxon>
        <taxon>lamiids</taxon>
        <taxon>Lamiales</taxon>
        <taxon>Oleaceae</taxon>
        <taxon>Oleeae</taxon>
        <taxon>Olea</taxon>
    </lineage>
</organism>
<evidence type="ECO:0000256" key="2">
    <source>
        <dbReference type="ARBA" id="ARBA00010463"/>
    </source>
</evidence>
<protein>
    <submittedName>
        <fullName evidence="5">BLOC-1-related complex subunit 8 homolog isoform X1</fullName>
    </submittedName>
</protein>
<dbReference type="GO" id="GO:0005765">
    <property type="term" value="C:lysosomal membrane"/>
    <property type="evidence" value="ECO:0007669"/>
    <property type="project" value="UniProtKB-SubCell"/>
</dbReference>
<evidence type="ECO:0000313" key="5">
    <source>
        <dbReference type="EMBL" id="CAA2984312.1"/>
    </source>
</evidence>
<keyword evidence="4" id="KW-0458">Lysosome</keyword>
<dbReference type="PANTHER" id="PTHR21146">
    <property type="entry name" value="MEF2B PROTEIN"/>
    <property type="match status" value="1"/>
</dbReference>
<name>A0A8S0RXI5_OLEEU</name>
<proteinExistence type="inferred from homology"/>
<dbReference type="AlphaFoldDB" id="A0A8S0RXI5"/>